<dbReference type="KEGG" id="eke:EK0264_15755"/>
<dbReference type="AlphaFoldDB" id="A0A7L4YRB3"/>
<reference evidence="4 5" key="1">
    <citation type="journal article" date="2018" name="Int. J. Syst. Evol. Microbiol.">
        <title>Epidermidibacterium keratini gen. nov., sp. nov., a member of the family Sporichthyaceae, isolated from keratin epidermis.</title>
        <authorList>
            <person name="Lee D.G."/>
            <person name="Trujillo M.E."/>
            <person name="Kang S."/>
            <person name="Nam J.J."/>
            <person name="Kim Y.J."/>
        </authorList>
    </citation>
    <scope>NUCLEOTIDE SEQUENCE [LARGE SCALE GENOMIC DNA]</scope>
    <source>
        <strain evidence="4 5">EPI-7</strain>
    </source>
</reference>
<dbReference type="Pfam" id="PF10708">
    <property type="entry name" value="DUF2510"/>
    <property type="match status" value="1"/>
</dbReference>
<feature type="domain" description="DUF2510" evidence="3">
    <location>
        <begin position="7"/>
        <end position="39"/>
    </location>
</feature>
<evidence type="ECO:0000313" key="5">
    <source>
        <dbReference type="Proteomes" id="UP000463857"/>
    </source>
</evidence>
<name>A0A7L4YRB3_9ACTN</name>
<keyword evidence="2" id="KW-0472">Membrane</keyword>
<feature type="region of interest" description="Disordered" evidence="1">
    <location>
        <begin position="1"/>
        <end position="112"/>
    </location>
</feature>
<evidence type="ECO:0000256" key="1">
    <source>
        <dbReference type="SAM" id="MobiDB-lite"/>
    </source>
</evidence>
<accession>A0A7L4YRB3</accession>
<keyword evidence="2" id="KW-0812">Transmembrane</keyword>
<dbReference type="InterPro" id="IPR018929">
    <property type="entry name" value="DUF2510"/>
</dbReference>
<dbReference type="EMBL" id="CP047156">
    <property type="protein sequence ID" value="QHC01602.1"/>
    <property type="molecule type" value="Genomic_DNA"/>
</dbReference>
<gene>
    <name evidence="4" type="ORF">EK0264_15755</name>
</gene>
<evidence type="ECO:0000256" key="2">
    <source>
        <dbReference type="SAM" id="Phobius"/>
    </source>
</evidence>
<dbReference type="InParanoid" id="A0A7L4YRB3"/>
<keyword evidence="5" id="KW-1185">Reference proteome</keyword>
<feature type="transmembrane region" description="Helical" evidence="2">
    <location>
        <begin position="130"/>
        <end position="154"/>
    </location>
</feature>
<dbReference type="Proteomes" id="UP000463857">
    <property type="component" value="Chromosome"/>
</dbReference>
<feature type="compositionally biased region" description="Polar residues" evidence="1">
    <location>
        <begin position="49"/>
        <end position="66"/>
    </location>
</feature>
<evidence type="ECO:0000313" key="4">
    <source>
        <dbReference type="EMBL" id="QHC01602.1"/>
    </source>
</evidence>
<dbReference type="OrthoDB" id="5065474at2"/>
<feature type="compositionally biased region" description="Pro residues" evidence="1">
    <location>
        <begin position="75"/>
        <end position="89"/>
    </location>
</feature>
<protein>
    <submittedName>
        <fullName evidence="4">DUF2510 domain-containing protein</fullName>
    </submittedName>
</protein>
<sequence length="348" mass="37290">MTQPQAPGWYQDPMGRPGDARWWDGAGWTEAHTPRETTADDPQFAHLDASSTITSGTGAHTVTSPGGMNEYEVYVPPPGSNWQQPPPYDAPQLAQGSQDPSAPGDPDSTAKPSIFTRAALDTPTGSQRTMLWWGLGGLGVVALIVVLLVATGVFRAGDPDPTAGPGTYNSSPSQSQQAGVRVVDKAAGISYDYLGEGWQDYNLGTLAENQEVVGQYIVTQPKIPSGGEFIAQVTSGLLATQFGSPSPEQFAATLQEVEMSVRGNYYPQPNEATNVAEEQIQIDGAPAYRRSFDLEWNVEGYDSTGERVVLLLIDTGKSAPVFFYCSFPNTHAELYPLIDQVIASITVD</sequence>
<keyword evidence="2" id="KW-1133">Transmembrane helix</keyword>
<proteinExistence type="predicted"/>
<evidence type="ECO:0000259" key="3">
    <source>
        <dbReference type="Pfam" id="PF10708"/>
    </source>
</evidence>
<dbReference type="RefSeq" id="WP_159546737.1">
    <property type="nucleotide sequence ID" value="NZ_CP047156.1"/>
</dbReference>
<organism evidence="4 5">
    <name type="scientific">Epidermidibacterium keratini</name>
    <dbReference type="NCBI Taxonomy" id="1891644"/>
    <lineage>
        <taxon>Bacteria</taxon>
        <taxon>Bacillati</taxon>
        <taxon>Actinomycetota</taxon>
        <taxon>Actinomycetes</taxon>
        <taxon>Sporichthyales</taxon>
        <taxon>Sporichthyaceae</taxon>
        <taxon>Epidermidibacterium</taxon>
    </lineage>
</organism>